<evidence type="ECO:0000259" key="1">
    <source>
        <dbReference type="Pfam" id="PF07883"/>
    </source>
</evidence>
<evidence type="ECO:0000313" key="3">
    <source>
        <dbReference type="Proteomes" id="UP000700732"/>
    </source>
</evidence>
<reference evidence="2 3" key="1">
    <citation type="submission" date="2019-06" db="EMBL/GenBank/DDBJ databases">
        <title>Spirosoma utsteinense sp. nov. isolated from Antarctic ice-free soils.</title>
        <authorList>
            <person name="Tahon G."/>
        </authorList>
    </citation>
    <scope>NUCLEOTIDE SEQUENCE [LARGE SCALE GENOMIC DNA]</scope>
    <source>
        <strain evidence="2 3">LMG 31447</strain>
    </source>
</reference>
<comment type="caution">
    <text evidence="2">The sequence shown here is derived from an EMBL/GenBank/DDBJ whole genome shotgun (WGS) entry which is preliminary data.</text>
</comment>
<dbReference type="Pfam" id="PF07883">
    <property type="entry name" value="Cupin_2"/>
    <property type="match status" value="1"/>
</dbReference>
<dbReference type="PANTHER" id="PTHR36440:SF1">
    <property type="entry name" value="PUTATIVE (AFU_ORTHOLOGUE AFUA_8G07350)-RELATED"/>
    <property type="match status" value="1"/>
</dbReference>
<dbReference type="InterPro" id="IPR053146">
    <property type="entry name" value="QDO-like"/>
</dbReference>
<proteinExistence type="predicted"/>
<dbReference type="Gene3D" id="2.60.120.10">
    <property type="entry name" value="Jelly Rolls"/>
    <property type="match status" value="1"/>
</dbReference>
<evidence type="ECO:0000313" key="2">
    <source>
        <dbReference type="EMBL" id="MBC3791800.1"/>
    </source>
</evidence>
<protein>
    <submittedName>
        <fullName evidence="2">Quercetin dioxygenase-like cupin family protein</fullName>
    </submittedName>
</protein>
<name>A0ABR6W7M8_9BACT</name>
<sequence length="175" mass="19260">MKTLILCIVLTVLGSNFTFGQLIKPGDRPDTLVTDSGTFRALIRGKVTQGTYAMGEVMEHMNYMTSLHRHNTFDESIYVLSGYMTVHIQGKTHRLGAGSSIFIPKGTPHAQGNLDPEPVRFLFTMAPSAGFEGFMEGRAEVLKTTKPGTTEFMKKVMVLVPNLDLEVLGPSPVKR</sequence>
<dbReference type="EMBL" id="VFIA01000011">
    <property type="protein sequence ID" value="MBC3791800.1"/>
    <property type="molecule type" value="Genomic_DNA"/>
</dbReference>
<accession>A0ABR6W7M8</accession>
<dbReference type="InterPro" id="IPR011051">
    <property type="entry name" value="RmlC_Cupin_sf"/>
</dbReference>
<dbReference type="InterPro" id="IPR014710">
    <property type="entry name" value="RmlC-like_jellyroll"/>
</dbReference>
<dbReference type="InterPro" id="IPR013096">
    <property type="entry name" value="Cupin_2"/>
</dbReference>
<dbReference type="RefSeq" id="WP_186737582.1">
    <property type="nucleotide sequence ID" value="NZ_VFIA01000011.1"/>
</dbReference>
<dbReference type="Proteomes" id="UP000700732">
    <property type="component" value="Unassembled WGS sequence"/>
</dbReference>
<dbReference type="PANTHER" id="PTHR36440">
    <property type="entry name" value="PUTATIVE (AFU_ORTHOLOGUE AFUA_8G07350)-RELATED"/>
    <property type="match status" value="1"/>
</dbReference>
<feature type="domain" description="Cupin type-2" evidence="1">
    <location>
        <begin position="65"/>
        <end position="124"/>
    </location>
</feature>
<gene>
    <name evidence="2" type="ORF">FH603_2308</name>
</gene>
<keyword evidence="3" id="KW-1185">Reference proteome</keyword>
<dbReference type="SUPFAM" id="SSF51182">
    <property type="entry name" value="RmlC-like cupins"/>
    <property type="match status" value="1"/>
</dbReference>
<organism evidence="2 3">
    <name type="scientific">Spirosoma utsteinense</name>
    <dbReference type="NCBI Taxonomy" id="2585773"/>
    <lineage>
        <taxon>Bacteria</taxon>
        <taxon>Pseudomonadati</taxon>
        <taxon>Bacteroidota</taxon>
        <taxon>Cytophagia</taxon>
        <taxon>Cytophagales</taxon>
        <taxon>Cytophagaceae</taxon>
        <taxon>Spirosoma</taxon>
    </lineage>
</organism>